<evidence type="ECO:0000313" key="3">
    <source>
        <dbReference type="Proteomes" id="UP000026961"/>
    </source>
</evidence>
<protein>
    <submittedName>
        <fullName evidence="2">Uncharacterized protein</fullName>
    </submittedName>
</protein>
<dbReference type="HOGENOM" id="CLU_1443138_0_0_1"/>
<evidence type="ECO:0000256" key="1">
    <source>
        <dbReference type="SAM" id="MobiDB-lite"/>
    </source>
</evidence>
<name>A0A0D9YW59_9ORYZ</name>
<dbReference type="AlphaFoldDB" id="A0A0D9YW59"/>
<evidence type="ECO:0000313" key="2">
    <source>
        <dbReference type="EnsemblPlants" id="OGLUM02G27620.1"/>
    </source>
</evidence>
<reference evidence="2" key="2">
    <citation type="submission" date="2018-05" db="EMBL/GenBank/DDBJ databases">
        <title>OgluRS3 (Oryza glumaepatula Reference Sequence Version 3).</title>
        <authorList>
            <person name="Zhang J."/>
            <person name="Kudrna D."/>
            <person name="Lee S."/>
            <person name="Talag J."/>
            <person name="Welchert J."/>
            <person name="Wing R.A."/>
        </authorList>
    </citation>
    <scope>NUCLEOTIDE SEQUENCE [LARGE SCALE GENOMIC DNA]</scope>
</reference>
<organism evidence="2">
    <name type="scientific">Oryza glumipatula</name>
    <dbReference type="NCBI Taxonomy" id="40148"/>
    <lineage>
        <taxon>Eukaryota</taxon>
        <taxon>Viridiplantae</taxon>
        <taxon>Streptophyta</taxon>
        <taxon>Embryophyta</taxon>
        <taxon>Tracheophyta</taxon>
        <taxon>Spermatophyta</taxon>
        <taxon>Magnoliopsida</taxon>
        <taxon>Liliopsida</taxon>
        <taxon>Poales</taxon>
        <taxon>Poaceae</taxon>
        <taxon>BOP clade</taxon>
        <taxon>Oryzoideae</taxon>
        <taxon>Oryzeae</taxon>
        <taxon>Oryzinae</taxon>
        <taxon>Oryza</taxon>
    </lineage>
</organism>
<feature type="region of interest" description="Disordered" evidence="1">
    <location>
        <begin position="112"/>
        <end position="138"/>
    </location>
</feature>
<feature type="compositionally biased region" description="Low complexity" evidence="1">
    <location>
        <begin position="121"/>
        <end position="132"/>
    </location>
</feature>
<keyword evidence="3" id="KW-1185">Reference proteome</keyword>
<dbReference type="Gramene" id="OGLUM02G27620.1">
    <property type="protein sequence ID" value="OGLUM02G27620.1"/>
    <property type="gene ID" value="OGLUM02G27620"/>
</dbReference>
<proteinExistence type="predicted"/>
<dbReference type="EnsemblPlants" id="OGLUM02G27620.1">
    <property type="protein sequence ID" value="OGLUM02G27620.1"/>
    <property type="gene ID" value="OGLUM02G27620"/>
</dbReference>
<sequence length="188" mass="19947">MANSVQQSVLLMQLEHFGAATIHVSSIALVLAHRSYSAGACIWTEQRATPSPRRVSSAGGGNGAPVHNLVAFRLTIFLSTVSLRSSPLLILSVRLKKKKTVSGGRTGGGSASVLLLRDTDSPPSRARPASRAGGAVRTGCCSPSPTPYRTSILPCAAGRRASRFESKYRIEAFVVKALNRNQSSMSKR</sequence>
<accession>A0A0D9YW59</accession>
<dbReference type="Proteomes" id="UP000026961">
    <property type="component" value="Chromosome 2"/>
</dbReference>
<reference evidence="2" key="1">
    <citation type="submission" date="2015-04" db="UniProtKB">
        <authorList>
            <consortium name="EnsemblPlants"/>
        </authorList>
    </citation>
    <scope>IDENTIFICATION</scope>
</reference>